<name>A0ABV2QUE4_9HYPH</name>
<dbReference type="InterPro" id="IPR009061">
    <property type="entry name" value="DNA-bd_dom_put_sf"/>
</dbReference>
<sequence length="138" mass="15395">MNLLDIGVLAERSGVPASTLRYYEEVGLIASVARRGLRRQFDLGTLDQLAVIALGKKAGFSLDEIRGMFGKDGAPELSRTALHGRVDQLEDQIRELTTLRNVLRHVAECSAESHMACPKFQRLLKEVTKAPRQARRPR</sequence>
<dbReference type="InterPro" id="IPR000551">
    <property type="entry name" value="MerR-type_HTH_dom"/>
</dbReference>
<dbReference type="PANTHER" id="PTHR30204:SF97">
    <property type="entry name" value="MERR FAMILY REGULATORY PROTEIN"/>
    <property type="match status" value="1"/>
</dbReference>
<proteinExistence type="predicted"/>
<dbReference type="GO" id="GO:0003677">
    <property type="term" value="F:DNA binding"/>
    <property type="evidence" value="ECO:0007669"/>
    <property type="project" value="UniProtKB-KW"/>
</dbReference>
<dbReference type="Proteomes" id="UP001549321">
    <property type="component" value="Unassembled WGS sequence"/>
</dbReference>
<dbReference type="Pfam" id="PF13411">
    <property type="entry name" value="MerR_1"/>
    <property type="match status" value="1"/>
</dbReference>
<dbReference type="EMBL" id="JBEPSM010000001">
    <property type="protein sequence ID" value="MET4632642.1"/>
    <property type="molecule type" value="Genomic_DNA"/>
</dbReference>
<reference evidence="4 5" key="1">
    <citation type="submission" date="2024-06" db="EMBL/GenBank/DDBJ databases">
        <title>Sorghum-associated microbial communities from plants grown in Nebraska, USA.</title>
        <authorList>
            <person name="Schachtman D."/>
        </authorList>
    </citation>
    <scope>NUCLEOTIDE SEQUENCE [LARGE SCALE GENOMIC DNA]</scope>
    <source>
        <strain evidence="4 5">3207</strain>
    </source>
</reference>
<dbReference type="CDD" id="cd04781">
    <property type="entry name" value="HTH_MerR-like_sg6"/>
    <property type="match status" value="1"/>
</dbReference>
<dbReference type="PANTHER" id="PTHR30204">
    <property type="entry name" value="REDOX-CYCLING DRUG-SENSING TRANSCRIPTIONAL ACTIVATOR SOXR"/>
    <property type="match status" value="1"/>
</dbReference>
<dbReference type="SUPFAM" id="SSF46955">
    <property type="entry name" value="Putative DNA-binding domain"/>
    <property type="match status" value="1"/>
</dbReference>
<keyword evidence="1 4" id="KW-0238">DNA-binding</keyword>
<evidence type="ECO:0000256" key="1">
    <source>
        <dbReference type="ARBA" id="ARBA00023125"/>
    </source>
</evidence>
<keyword evidence="5" id="KW-1185">Reference proteome</keyword>
<evidence type="ECO:0000256" key="2">
    <source>
        <dbReference type="SAM" id="Coils"/>
    </source>
</evidence>
<protein>
    <submittedName>
        <fullName evidence="4">DNA-binding transcriptional MerR regulator</fullName>
    </submittedName>
</protein>
<accession>A0ABV2QUE4</accession>
<evidence type="ECO:0000259" key="3">
    <source>
        <dbReference type="PROSITE" id="PS50937"/>
    </source>
</evidence>
<dbReference type="PROSITE" id="PS50937">
    <property type="entry name" value="HTH_MERR_2"/>
    <property type="match status" value="1"/>
</dbReference>
<dbReference type="Gene3D" id="1.10.1660.10">
    <property type="match status" value="1"/>
</dbReference>
<evidence type="ECO:0000313" key="4">
    <source>
        <dbReference type="EMBL" id="MET4632642.1"/>
    </source>
</evidence>
<dbReference type="SMART" id="SM00422">
    <property type="entry name" value="HTH_MERR"/>
    <property type="match status" value="1"/>
</dbReference>
<feature type="coiled-coil region" evidence="2">
    <location>
        <begin position="79"/>
        <end position="106"/>
    </location>
</feature>
<gene>
    <name evidence="4" type="ORF">ABIE08_000555</name>
</gene>
<dbReference type="InterPro" id="IPR047057">
    <property type="entry name" value="MerR_fam"/>
</dbReference>
<organism evidence="4 5">
    <name type="scientific">Kaistia defluvii</name>
    <dbReference type="NCBI Taxonomy" id="410841"/>
    <lineage>
        <taxon>Bacteria</taxon>
        <taxon>Pseudomonadati</taxon>
        <taxon>Pseudomonadota</taxon>
        <taxon>Alphaproteobacteria</taxon>
        <taxon>Hyphomicrobiales</taxon>
        <taxon>Kaistiaceae</taxon>
        <taxon>Kaistia</taxon>
    </lineage>
</organism>
<feature type="domain" description="HTH merR-type" evidence="3">
    <location>
        <begin position="3"/>
        <end position="71"/>
    </location>
</feature>
<comment type="caution">
    <text evidence="4">The sequence shown here is derived from an EMBL/GenBank/DDBJ whole genome shotgun (WGS) entry which is preliminary data.</text>
</comment>
<keyword evidence="2" id="KW-0175">Coiled coil</keyword>
<evidence type="ECO:0000313" key="5">
    <source>
        <dbReference type="Proteomes" id="UP001549321"/>
    </source>
</evidence>
<dbReference type="PRINTS" id="PR00040">
    <property type="entry name" value="HTHMERR"/>
</dbReference>
<dbReference type="RefSeq" id="WP_354548591.1">
    <property type="nucleotide sequence ID" value="NZ_JBEPSM010000001.1"/>
</dbReference>